<dbReference type="Proteomes" id="UP000694240">
    <property type="component" value="Chromosome 5"/>
</dbReference>
<accession>A0A8T2CZY6</accession>
<keyword evidence="3" id="KW-0548">Nucleotidyltransferase</keyword>
<protein>
    <submittedName>
        <fullName evidence="3">Reverse transcriptase RNA-dependent DNA polymerase</fullName>
    </submittedName>
</protein>
<dbReference type="PANTHER" id="PTHR47481">
    <property type="match status" value="1"/>
</dbReference>
<dbReference type="AlphaFoldDB" id="A0A8T2CZY6"/>
<feature type="compositionally biased region" description="Polar residues" evidence="1">
    <location>
        <begin position="425"/>
        <end position="440"/>
    </location>
</feature>
<feature type="compositionally biased region" description="Low complexity" evidence="1">
    <location>
        <begin position="409"/>
        <end position="424"/>
    </location>
</feature>
<comment type="caution">
    <text evidence="3">The sequence shown here is derived from an EMBL/GenBank/DDBJ whole genome shotgun (WGS) entry which is preliminary data.</text>
</comment>
<evidence type="ECO:0000256" key="1">
    <source>
        <dbReference type="SAM" id="MobiDB-lite"/>
    </source>
</evidence>
<dbReference type="InterPro" id="IPR013103">
    <property type="entry name" value="RVT_2"/>
</dbReference>
<evidence type="ECO:0000313" key="4">
    <source>
        <dbReference type="Proteomes" id="UP000694240"/>
    </source>
</evidence>
<gene>
    <name evidence="3" type="ORF">ISN45_At05g026470</name>
</gene>
<keyword evidence="3" id="KW-0808">Transferase</keyword>
<dbReference type="GO" id="GO:0003964">
    <property type="term" value="F:RNA-directed DNA polymerase activity"/>
    <property type="evidence" value="ECO:0007669"/>
    <property type="project" value="UniProtKB-KW"/>
</dbReference>
<proteinExistence type="predicted"/>
<evidence type="ECO:0000313" key="3">
    <source>
        <dbReference type="EMBL" id="KAG7603710.1"/>
    </source>
</evidence>
<dbReference type="Pfam" id="PF14223">
    <property type="entry name" value="Retrotran_gag_2"/>
    <property type="match status" value="1"/>
</dbReference>
<dbReference type="Pfam" id="PF07727">
    <property type="entry name" value="RVT_2"/>
    <property type="match status" value="1"/>
</dbReference>
<feature type="domain" description="Reverse transcriptase Ty1/copia-type" evidence="2">
    <location>
        <begin position="458"/>
        <end position="536"/>
    </location>
</feature>
<feature type="region of interest" description="Disordered" evidence="1">
    <location>
        <begin position="253"/>
        <end position="301"/>
    </location>
</feature>
<dbReference type="CDD" id="cd09272">
    <property type="entry name" value="RNase_HI_RT_Ty1"/>
    <property type="match status" value="1"/>
</dbReference>
<reference evidence="3 4" key="1">
    <citation type="submission" date="2020-12" db="EMBL/GenBank/DDBJ databases">
        <title>Concerted genomic and epigenomic changes stabilize Arabidopsis allopolyploids.</title>
        <authorList>
            <person name="Chen Z."/>
        </authorList>
    </citation>
    <scope>NUCLEOTIDE SEQUENCE [LARGE SCALE GENOMIC DNA]</scope>
    <source>
        <strain evidence="3">Allo738</strain>
        <tissue evidence="3">Leaf</tissue>
    </source>
</reference>
<feature type="region of interest" description="Disordered" evidence="1">
    <location>
        <begin position="384"/>
        <end position="440"/>
    </location>
</feature>
<feature type="compositionally biased region" description="Low complexity" evidence="1">
    <location>
        <begin position="279"/>
        <end position="295"/>
    </location>
</feature>
<organism evidence="3 4">
    <name type="scientific">Arabidopsis thaliana x Arabidopsis arenosa</name>
    <dbReference type="NCBI Taxonomy" id="1240361"/>
    <lineage>
        <taxon>Eukaryota</taxon>
        <taxon>Viridiplantae</taxon>
        <taxon>Streptophyta</taxon>
        <taxon>Embryophyta</taxon>
        <taxon>Tracheophyta</taxon>
        <taxon>Spermatophyta</taxon>
        <taxon>Magnoliopsida</taxon>
        <taxon>eudicotyledons</taxon>
        <taxon>Gunneridae</taxon>
        <taxon>Pentapetalae</taxon>
        <taxon>rosids</taxon>
        <taxon>malvids</taxon>
        <taxon>Brassicales</taxon>
        <taxon>Brassicaceae</taxon>
        <taxon>Camelineae</taxon>
        <taxon>Arabidopsis</taxon>
    </lineage>
</organism>
<keyword evidence="4" id="KW-1185">Reference proteome</keyword>
<sequence>MGQKIQKPNAIRSSPKLISIQRLPATSDKYRRSAEQSVSSDTEVTTRNHRNYLLWKSQFESFLSGQGLFGFVTGSISVLASTIPVPHIEGHTNTVANPDYEAWHRSDQVVKAWLLGSLSEDILSVVVGSKTSQEVWLNLVGHFNRISASRVFELQRRLHGLSKEGKTMDEYLRCLKTICDQLASVGSLVTEKMKIFAMVHGLTREYEPLITSLENTLDTFPGPTYAEIMHRLKGFDDRMQSYNTTDVSPHLAFGTFNNQGRGKGSKGRGRRNYSTRGRGFQQQFPSSGSQSSSPSERPTCQICGKRGHPALQCWYRFDESYQHSEAAAAAFSALHITDFTDDGAWVPDSAATAHITNNGKTTENLQLMVVDPISVTPLQMILPQQRLSRSDEQRPECTASLDLDPIGNSVASSSSDQEQSTSDVIKTTESTHPMVTRSKTGISKPNKRIKLLADGSLDKYKSRLVAQGFNQEEGIDYLETYSPVVRSATVRAVLHLATIMNWELKQMDVKNAFLHGDLTETVYMKQPADFINKALPNHKMHAPTLSDFHLLKRILRYVKGTTTMGISFNKDTDCKLRAYSDSDHAGCHSTRRSTGGFCTFLGNNLISWSSRKQPTVAKSSTEVEYRAMSETVSEITWIVNLLKDLSF</sequence>
<dbReference type="EMBL" id="JAEFBK010000005">
    <property type="protein sequence ID" value="KAG7603710.1"/>
    <property type="molecule type" value="Genomic_DNA"/>
</dbReference>
<keyword evidence="3" id="KW-0695">RNA-directed DNA polymerase</keyword>
<dbReference type="PANTHER" id="PTHR47481:SF10">
    <property type="entry name" value="COPIA-LIKE POLYPROTEIN_RETROTRANSPOSON"/>
    <property type="match status" value="1"/>
</dbReference>
<feature type="compositionally biased region" description="Basic residues" evidence="1">
    <location>
        <begin position="263"/>
        <end position="273"/>
    </location>
</feature>
<name>A0A8T2CZY6_9BRAS</name>
<evidence type="ECO:0000259" key="2">
    <source>
        <dbReference type="Pfam" id="PF07727"/>
    </source>
</evidence>